<dbReference type="GO" id="GO:0005886">
    <property type="term" value="C:plasma membrane"/>
    <property type="evidence" value="ECO:0007669"/>
    <property type="project" value="UniProtKB-SubCell"/>
</dbReference>
<keyword evidence="3" id="KW-1133">Transmembrane helix</keyword>
<keyword evidence="2 3" id="KW-0472">Membrane</keyword>
<evidence type="ECO:0000256" key="2">
    <source>
        <dbReference type="PIRNR" id="PIRNR016661"/>
    </source>
</evidence>
<comment type="similarity">
    <text evidence="1 2">Belongs to the BioY family.</text>
</comment>
<dbReference type="Gene3D" id="1.10.1760.20">
    <property type="match status" value="1"/>
</dbReference>
<evidence type="ECO:0000313" key="5">
    <source>
        <dbReference type="Proteomes" id="UP000261212"/>
    </source>
</evidence>
<keyword evidence="2" id="KW-1003">Cell membrane</keyword>
<organism evidence="4 5">
    <name type="scientific">Anaerofustis stercorihominis</name>
    <dbReference type="NCBI Taxonomy" id="214853"/>
    <lineage>
        <taxon>Bacteria</taxon>
        <taxon>Bacillati</taxon>
        <taxon>Bacillota</taxon>
        <taxon>Clostridia</taxon>
        <taxon>Eubacteriales</taxon>
        <taxon>Eubacteriaceae</taxon>
        <taxon>Anaerofustis</taxon>
    </lineage>
</organism>
<feature type="transmembrane region" description="Helical" evidence="3">
    <location>
        <begin position="147"/>
        <end position="172"/>
    </location>
</feature>
<dbReference type="Pfam" id="PF02632">
    <property type="entry name" value="BioY"/>
    <property type="match status" value="1"/>
</dbReference>
<feature type="transmembrane region" description="Helical" evidence="3">
    <location>
        <begin position="35"/>
        <end position="53"/>
    </location>
</feature>
<feature type="transmembrane region" description="Helical" evidence="3">
    <location>
        <begin position="86"/>
        <end position="103"/>
    </location>
</feature>
<comment type="subcellular location">
    <subcellularLocation>
        <location evidence="2">Cell membrane</location>
        <topology evidence="2">Multi-pass membrane protein</topology>
    </subcellularLocation>
</comment>
<comment type="caution">
    <text evidence="4">The sequence shown here is derived from an EMBL/GenBank/DDBJ whole genome shotgun (WGS) entry which is preliminary data.</text>
</comment>
<dbReference type="AlphaFoldDB" id="A0A3E3E1A2"/>
<dbReference type="PIRSF" id="PIRSF016661">
    <property type="entry name" value="BioY"/>
    <property type="match status" value="1"/>
</dbReference>
<evidence type="ECO:0000313" key="4">
    <source>
        <dbReference type="EMBL" id="RGD75065.1"/>
    </source>
</evidence>
<dbReference type="GO" id="GO:0015225">
    <property type="term" value="F:biotin transmembrane transporter activity"/>
    <property type="evidence" value="ECO:0007669"/>
    <property type="project" value="UniProtKB-UniRule"/>
</dbReference>
<feature type="transmembrane region" description="Helical" evidence="3">
    <location>
        <begin position="60"/>
        <end position="80"/>
    </location>
</feature>
<feature type="transmembrane region" description="Helical" evidence="3">
    <location>
        <begin position="115"/>
        <end position="135"/>
    </location>
</feature>
<sequence>MKNIKTKDLVMCSLFTALVAAGAFIRIPVLYMDYFTLQFLFVLLAGILLGSRLGMLSVTIYVLLGLFGFPIFAAGGGINYVLRPSFGYLIGFVFAAFVCGLVLEKSEKKTFKAYLISAFAGFMITYFIGLGYKYVMLNFFVCEPVSFLIVFASCFPLDIPGDILLCFISAVLGKKLVPIVRRNSYAVK</sequence>
<evidence type="ECO:0000256" key="3">
    <source>
        <dbReference type="SAM" id="Phobius"/>
    </source>
</evidence>
<dbReference type="EMBL" id="QUSM01000002">
    <property type="protein sequence ID" value="RGD75065.1"/>
    <property type="molecule type" value="Genomic_DNA"/>
</dbReference>
<dbReference type="Proteomes" id="UP000261212">
    <property type="component" value="Unassembled WGS sequence"/>
</dbReference>
<dbReference type="RefSeq" id="WP_117531185.1">
    <property type="nucleotide sequence ID" value="NZ_QUSM01000002.1"/>
</dbReference>
<evidence type="ECO:0000256" key="1">
    <source>
        <dbReference type="ARBA" id="ARBA00010692"/>
    </source>
</evidence>
<keyword evidence="2" id="KW-0813">Transport</keyword>
<dbReference type="PANTHER" id="PTHR34295">
    <property type="entry name" value="BIOTIN TRANSPORTER BIOY"/>
    <property type="match status" value="1"/>
</dbReference>
<proteinExistence type="inferred from homology"/>
<keyword evidence="3" id="KW-0812">Transmembrane</keyword>
<name>A0A3E3E1A2_9FIRM</name>
<accession>A0A3E3E1A2</accession>
<dbReference type="InterPro" id="IPR003784">
    <property type="entry name" value="BioY"/>
</dbReference>
<protein>
    <recommendedName>
        <fullName evidence="2">Biotin transporter</fullName>
    </recommendedName>
</protein>
<dbReference type="PANTHER" id="PTHR34295:SF1">
    <property type="entry name" value="BIOTIN TRANSPORTER BIOY"/>
    <property type="match status" value="1"/>
</dbReference>
<gene>
    <name evidence="4" type="ORF">DW687_01720</name>
</gene>
<reference evidence="4 5" key="1">
    <citation type="submission" date="2018-08" db="EMBL/GenBank/DDBJ databases">
        <title>A genome reference for cultivated species of the human gut microbiota.</title>
        <authorList>
            <person name="Zou Y."/>
            <person name="Xue W."/>
            <person name="Luo G."/>
        </authorList>
    </citation>
    <scope>NUCLEOTIDE SEQUENCE [LARGE SCALE GENOMIC DNA]</scope>
    <source>
        <strain evidence="4 5">AM25-6</strain>
    </source>
</reference>